<accession>A0ABP0P4A9</accession>
<keyword evidence="3" id="KW-1185">Reference proteome</keyword>
<dbReference type="Proteomes" id="UP001642484">
    <property type="component" value="Unassembled WGS sequence"/>
</dbReference>
<organism evidence="2 3">
    <name type="scientific">Durusdinium trenchii</name>
    <dbReference type="NCBI Taxonomy" id="1381693"/>
    <lineage>
        <taxon>Eukaryota</taxon>
        <taxon>Sar</taxon>
        <taxon>Alveolata</taxon>
        <taxon>Dinophyceae</taxon>
        <taxon>Suessiales</taxon>
        <taxon>Symbiodiniaceae</taxon>
        <taxon>Durusdinium</taxon>
    </lineage>
</organism>
<dbReference type="EMBL" id="CAXAMN010022565">
    <property type="protein sequence ID" value="CAK9070871.1"/>
    <property type="molecule type" value="Genomic_DNA"/>
</dbReference>
<gene>
    <name evidence="2" type="ORF">CCMP2556_LOCUS34874</name>
</gene>
<evidence type="ECO:0000313" key="2">
    <source>
        <dbReference type="EMBL" id="CAK9070871.1"/>
    </source>
</evidence>
<proteinExistence type="predicted"/>
<protein>
    <submittedName>
        <fullName evidence="2">Uncharacterized protein</fullName>
    </submittedName>
</protein>
<reference evidence="2 3" key="1">
    <citation type="submission" date="2024-02" db="EMBL/GenBank/DDBJ databases">
        <authorList>
            <person name="Chen Y."/>
            <person name="Shah S."/>
            <person name="Dougan E. K."/>
            <person name="Thang M."/>
            <person name="Chan C."/>
        </authorList>
    </citation>
    <scope>NUCLEOTIDE SEQUENCE [LARGE SCALE GENOMIC DNA]</scope>
</reference>
<feature type="region of interest" description="Disordered" evidence="1">
    <location>
        <begin position="658"/>
        <end position="698"/>
    </location>
</feature>
<sequence length="698" mass="74077">MASLDAFLVRASRLPRLAARSSQDHLAHAAHVAAAGELLRQAVDLLVQHRERAAEIAMVASRLGALAEAAPLEEFANAFGQLAHESLPDGNFSKEQAREALAAYVALEGLGAHVNGLGSALQIASRIASRTSTAVSLLEPQEISAALARLAASRSSAQQRSQVSQVASISKPPNGAFEAAAADVALALQKSLLAKGEALGALSAQDLCNAVVGLARSPLLVPDAAIALASVARSRVSELSIPSLLDFSRALAELAVVQGPQRNQLVECLHETFPLLARVASTSLQGDFDKVGLCLSGLSRLAANLPEESAAAFAKEIISPAADQILDVVCQDEDMQLLEVGAPLLQLDKNAWTKLLRYLALEGLPKLPATQESNSRFISILEWVASKDEQTLIESCPPLFDFAFQELSRRRENLDAAAVRKATKLLANVHLERPDLLPSSAMAIAVHGARAEAQPAELAEVALYLSAMANLYLRLSMMSPASSNKITNQDEQQHEPQGLALQQMAQSFVLSSRTAQDLLTSSNAASDAAFLALSAFAQATCRTSPNATVSVATQSAQLIEIAGLDYLEALCKVLQLNHAENTLSMQQAHIFVTCIRGFGTKGPPPSSILAVLEEVIQLIQQSLLASDQKEVRLCLAVLQELQSDPACPPALKSLLGARMQSSAEPSNDARERLRASMASESPPTPSPAPGFLRRMFGF</sequence>
<comment type="caution">
    <text evidence="2">The sequence shown here is derived from an EMBL/GenBank/DDBJ whole genome shotgun (WGS) entry which is preliminary data.</text>
</comment>
<name>A0ABP0P4A9_9DINO</name>
<evidence type="ECO:0000256" key="1">
    <source>
        <dbReference type="SAM" id="MobiDB-lite"/>
    </source>
</evidence>
<evidence type="ECO:0000313" key="3">
    <source>
        <dbReference type="Proteomes" id="UP001642484"/>
    </source>
</evidence>